<accession>A0A1I4CS66</accession>
<dbReference type="Gene3D" id="1.10.443.10">
    <property type="entry name" value="Intergrase catalytic core"/>
    <property type="match status" value="1"/>
</dbReference>
<dbReference type="InterPro" id="IPR038488">
    <property type="entry name" value="Integrase_DNA-bd_sf"/>
</dbReference>
<organism evidence="8 9">
    <name type="scientific">Rhodanobacter glycinis</name>
    <dbReference type="NCBI Taxonomy" id="582702"/>
    <lineage>
        <taxon>Bacteria</taxon>
        <taxon>Pseudomonadati</taxon>
        <taxon>Pseudomonadota</taxon>
        <taxon>Gammaproteobacteria</taxon>
        <taxon>Lysobacterales</taxon>
        <taxon>Rhodanobacteraceae</taxon>
        <taxon>Rhodanobacter</taxon>
    </lineage>
</organism>
<gene>
    <name evidence="8" type="ORF">SAMN05192579_107140</name>
</gene>
<dbReference type="InterPro" id="IPR013762">
    <property type="entry name" value="Integrase-like_cat_sf"/>
</dbReference>
<dbReference type="AlphaFoldDB" id="A0A1I4CS66"/>
<dbReference type="InterPro" id="IPR053876">
    <property type="entry name" value="Phage_int_M"/>
</dbReference>
<sequence length="408" mass="44944">MKLTDVAVRKAAPRAKRYKLADGGGMYLEVTPGGAKYWRLKYRVAGREKRLALGVYPTVSLSAARQGGQEAHRLLAQGIDPGAARKAAKQQKVEVATAARDTFEAVAREWMARQEVAEVTANKTRWILETFLFPEIGGRPIAEVTPRELLTALRKIEESGKLETAKRAKIKAGQVFRYAVLEGKAESDPTASLRGALKAPKGNHHAAVTDPTRMGELLRSINGFAGQPVTLAALKLAPLVFVRPGELRHAEWGELDLDGAIWRIPGEKMKMGAAHLVPLSTQAVAVLRELYPLTGDGRYVFPGLRTSSRPMSENTVNAALRRLGYSGDEMTGHGFRSMAATRLNEMGWNADAIERQLAHAESNKVRDAYTHAAQYLDERTRMMQAWADYLDELRAGGRVIPIRQTRSL</sequence>
<keyword evidence="4" id="KW-0233">DNA recombination</keyword>
<feature type="domain" description="Core-binding (CB)" evidence="7">
    <location>
        <begin position="101"/>
        <end position="180"/>
    </location>
</feature>
<evidence type="ECO:0000256" key="4">
    <source>
        <dbReference type="ARBA" id="ARBA00023172"/>
    </source>
</evidence>
<dbReference type="InterPro" id="IPR050808">
    <property type="entry name" value="Phage_Integrase"/>
</dbReference>
<dbReference type="Gene3D" id="1.10.150.130">
    <property type="match status" value="1"/>
</dbReference>
<dbReference type="RefSeq" id="WP_092703532.1">
    <property type="nucleotide sequence ID" value="NZ_FOSR01000007.1"/>
</dbReference>
<dbReference type="InterPro" id="IPR044068">
    <property type="entry name" value="CB"/>
</dbReference>
<evidence type="ECO:0000313" key="8">
    <source>
        <dbReference type="EMBL" id="SFK83755.1"/>
    </source>
</evidence>
<evidence type="ECO:0000256" key="3">
    <source>
        <dbReference type="ARBA" id="ARBA00023125"/>
    </source>
</evidence>
<dbReference type="PANTHER" id="PTHR30629">
    <property type="entry name" value="PROPHAGE INTEGRASE"/>
    <property type="match status" value="1"/>
</dbReference>
<dbReference type="Pfam" id="PF00589">
    <property type="entry name" value="Phage_integrase"/>
    <property type="match status" value="1"/>
</dbReference>
<feature type="domain" description="Tyr recombinase" evidence="6">
    <location>
        <begin position="204"/>
        <end position="383"/>
    </location>
</feature>
<evidence type="ECO:0000259" key="7">
    <source>
        <dbReference type="PROSITE" id="PS51900"/>
    </source>
</evidence>
<protein>
    <submittedName>
        <fullName evidence="8">Integrase</fullName>
    </submittedName>
</protein>
<dbReference type="CDD" id="cd00801">
    <property type="entry name" value="INT_P4_C"/>
    <property type="match status" value="1"/>
</dbReference>
<dbReference type="Proteomes" id="UP000198725">
    <property type="component" value="Unassembled WGS sequence"/>
</dbReference>
<dbReference type="SUPFAM" id="SSF56349">
    <property type="entry name" value="DNA breaking-rejoining enzymes"/>
    <property type="match status" value="1"/>
</dbReference>
<evidence type="ECO:0000313" key="9">
    <source>
        <dbReference type="Proteomes" id="UP000198725"/>
    </source>
</evidence>
<name>A0A1I4CS66_9GAMM</name>
<dbReference type="InterPro" id="IPR002104">
    <property type="entry name" value="Integrase_catalytic"/>
</dbReference>
<dbReference type="Pfam" id="PF22022">
    <property type="entry name" value="Phage_int_M"/>
    <property type="match status" value="1"/>
</dbReference>
<proteinExistence type="inferred from homology"/>
<dbReference type="InterPro" id="IPR010998">
    <property type="entry name" value="Integrase_recombinase_N"/>
</dbReference>
<dbReference type="GO" id="GO:0015074">
    <property type="term" value="P:DNA integration"/>
    <property type="evidence" value="ECO:0007669"/>
    <property type="project" value="UniProtKB-KW"/>
</dbReference>
<dbReference type="PROSITE" id="PS51898">
    <property type="entry name" value="TYR_RECOMBINASE"/>
    <property type="match status" value="1"/>
</dbReference>
<keyword evidence="3 5" id="KW-0238">DNA-binding</keyword>
<dbReference type="Pfam" id="PF13356">
    <property type="entry name" value="Arm-DNA-bind_3"/>
    <property type="match status" value="1"/>
</dbReference>
<dbReference type="EMBL" id="FOSR01000007">
    <property type="protein sequence ID" value="SFK83755.1"/>
    <property type="molecule type" value="Genomic_DNA"/>
</dbReference>
<keyword evidence="2" id="KW-0229">DNA integration</keyword>
<dbReference type="Gene3D" id="3.30.160.390">
    <property type="entry name" value="Integrase, DNA-binding domain"/>
    <property type="match status" value="1"/>
</dbReference>
<dbReference type="GO" id="GO:0003677">
    <property type="term" value="F:DNA binding"/>
    <property type="evidence" value="ECO:0007669"/>
    <property type="project" value="UniProtKB-UniRule"/>
</dbReference>
<evidence type="ECO:0000256" key="5">
    <source>
        <dbReference type="PROSITE-ProRule" id="PRU01248"/>
    </source>
</evidence>
<reference evidence="9" key="1">
    <citation type="submission" date="2016-10" db="EMBL/GenBank/DDBJ databases">
        <authorList>
            <person name="Varghese N."/>
            <person name="Submissions S."/>
        </authorList>
    </citation>
    <scope>NUCLEOTIDE SEQUENCE [LARGE SCALE GENOMIC DNA]</scope>
    <source>
        <strain evidence="9">MO64</strain>
    </source>
</reference>
<dbReference type="InterPro" id="IPR011010">
    <property type="entry name" value="DNA_brk_join_enz"/>
</dbReference>
<comment type="similarity">
    <text evidence="1">Belongs to the 'phage' integrase family.</text>
</comment>
<dbReference type="PROSITE" id="PS51900">
    <property type="entry name" value="CB"/>
    <property type="match status" value="1"/>
</dbReference>
<keyword evidence="9" id="KW-1185">Reference proteome</keyword>
<evidence type="ECO:0000259" key="6">
    <source>
        <dbReference type="PROSITE" id="PS51898"/>
    </source>
</evidence>
<dbReference type="PANTHER" id="PTHR30629:SF2">
    <property type="entry name" value="PROPHAGE INTEGRASE INTS-RELATED"/>
    <property type="match status" value="1"/>
</dbReference>
<dbReference type="GO" id="GO:0006310">
    <property type="term" value="P:DNA recombination"/>
    <property type="evidence" value="ECO:0007669"/>
    <property type="project" value="UniProtKB-KW"/>
</dbReference>
<evidence type="ECO:0000256" key="2">
    <source>
        <dbReference type="ARBA" id="ARBA00022908"/>
    </source>
</evidence>
<evidence type="ECO:0000256" key="1">
    <source>
        <dbReference type="ARBA" id="ARBA00008857"/>
    </source>
</evidence>
<dbReference type="InterPro" id="IPR025166">
    <property type="entry name" value="Integrase_DNA_bind_dom"/>
</dbReference>